<dbReference type="AlphaFoldDB" id="A0A2M8WQX0"/>
<proteinExistence type="predicted"/>
<feature type="region of interest" description="Disordered" evidence="1">
    <location>
        <begin position="182"/>
        <end position="242"/>
    </location>
</feature>
<dbReference type="Proteomes" id="UP000231586">
    <property type="component" value="Unassembled WGS sequence"/>
</dbReference>
<reference evidence="4 5" key="1">
    <citation type="submission" date="2017-11" db="EMBL/GenBank/DDBJ databases">
        <title>Genomic Encyclopedia of Archaeal and Bacterial Type Strains, Phase II (KMG-II): From Individual Species to Whole Genera.</title>
        <authorList>
            <person name="Goeker M."/>
        </authorList>
    </citation>
    <scope>NUCLEOTIDE SEQUENCE [LARGE SCALE GENOMIC DNA]</scope>
    <source>
        <strain evidence="4 5">DSM 22413</strain>
    </source>
</reference>
<evidence type="ECO:0000313" key="4">
    <source>
        <dbReference type="EMBL" id="PJI93246.1"/>
    </source>
</evidence>
<evidence type="ECO:0000259" key="3">
    <source>
        <dbReference type="Pfam" id="PF03703"/>
    </source>
</evidence>
<feature type="transmembrane region" description="Helical" evidence="2">
    <location>
        <begin position="75"/>
        <end position="95"/>
    </location>
</feature>
<feature type="compositionally biased region" description="Low complexity" evidence="1">
    <location>
        <begin position="195"/>
        <end position="208"/>
    </location>
</feature>
<dbReference type="InterPro" id="IPR005182">
    <property type="entry name" value="YdbS-like_PH"/>
</dbReference>
<name>A0A2M8WQX0_9MICO</name>
<feature type="domain" description="YdbS-like PH" evidence="3">
    <location>
        <begin position="100"/>
        <end position="169"/>
    </location>
</feature>
<evidence type="ECO:0000256" key="2">
    <source>
        <dbReference type="SAM" id="Phobius"/>
    </source>
</evidence>
<protein>
    <submittedName>
        <fullName evidence="4">Membrane protein YdbS with pleckstrin-like domain</fullName>
    </submittedName>
</protein>
<feature type="transmembrane region" description="Helical" evidence="2">
    <location>
        <begin position="47"/>
        <end position="69"/>
    </location>
</feature>
<evidence type="ECO:0000256" key="1">
    <source>
        <dbReference type="SAM" id="MobiDB-lite"/>
    </source>
</evidence>
<dbReference type="PANTHER" id="PTHR37938:SF1">
    <property type="entry name" value="BLL0215 PROTEIN"/>
    <property type="match status" value="1"/>
</dbReference>
<feature type="compositionally biased region" description="Gly residues" evidence="1">
    <location>
        <begin position="183"/>
        <end position="194"/>
    </location>
</feature>
<keyword evidence="2" id="KW-0812">Transmembrane</keyword>
<keyword evidence="2" id="KW-1133">Transmembrane helix</keyword>
<dbReference type="Pfam" id="PF03703">
    <property type="entry name" value="bPH_2"/>
    <property type="match status" value="1"/>
</dbReference>
<keyword evidence="5" id="KW-1185">Reference proteome</keyword>
<dbReference type="PANTHER" id="PTHR37938">
    <property type="entry name" value="BLL0215 PROTEIN"/>
    <property type="match status" value="1"/>
</dbReference>
<dbReference type="EMBL" id="PGTZ01000008">
    <property type="protein sequence ID" value="PJI93246.1"/>
    <property type="molecule type" value="Genomic_DNA"/>
</dbReference>
<organism evidence="4 5">
    <name type="scientific">Luteimicrobium subarcticum</name>
    <dbReference type="NCBI Taxonomy" id="620910"/>
    <lineage>
        <taxon>Bacteria</taxon>
        <taxon>Bacillati</taxon>
        <taxon>Actinomycetota</taxon>
        <taxon>Actinomycetes</taxon>
        <taxon>Micrococcales</taxon>
        <taxon>Luteimicrobium</taxon>
    </lineage>
</organism>
<evidence type="ECO:0000313" key="5">
    <source>
        <dbReference type="Proteomes" id="UP000231586"/>
    </source>
</evidence>
<keyword evidence="2" id="KW-0472">Membrane</keyword>
<accession>A0A2M8WQX0</accession>
<gene>
    <name evidence="4" type="ORF">CLV34_1814</name>
</gene>
<comment type="caution">
    <text evidence="4">The sequence shown here is derived from an EMBL/GenBank/DDBJ whole genome shotgun (WGS) entry which is preliminary data.</text>
</comment>
<sequence length="242" mass="26241">MPVATSRTQPRGGAFAPVPQAPLLRNPLLRRVLLVEERVVVAQRRHWAAVVEPVVTALVGFLVAGFLFAGIEERYGVDVGLVWLLGFVPLARAAWRLLEWHRHWFVATDKRLLMTTGVINQRVGMMPMGKVTDMSYTRSFLGQVLQYGTFVLESAGQDQAMRRIDFVVRPDDTYRRICDTLFGTGGTGGTGGPGSTDSAGAPRTGTPASPVPPPPSVVPGSSRPRPGRSDGGTMEIPTRPRA</sequence>